<evidence type="ECO:0000256" key="1">
    <source>
        <dbReference type="ARBA" id="ARBA00011043"/>
    </source>
</evidence>
<dbReference type="InterPro" id="IPR027417">
    <property type="entry name" value="P-loop_NTPase"/>
</dbReference>
<evidence type="ECO:0000313" key="14">
    <source>
        <dbReference type="Proteomes" id="UP000031518"/>
    </source>
</evidence>
<dbReference type="EMBL" id="CBXV010000008">
    <property type="protein sequence ID" value="CDM66788.1"/>
    <property type="molecule type" value="Genomic_DNA"/>
</dbReference>
<feature type="binding site" evidence="10">
    <location>
        <position position="255"/>
    </location>
    <ligand>
        <name>Mg(2+)</name>
        <dbReference type="ChEBI" id="CHEBI:18420"/>
    </ligand>
</feature>
<keyword evidence="9 10" id="KW-0342">GTP-binding</keyword>
<dbReference type="InterPro" id="IPR027266">
    <property type="entry name" value="TrmE/GcvT-like"/>
</dbReference>
<evidence type="ECO:0000256" key="7">
    <source>
        <dbReference type="ARBA" id="ARBA00022842"/>
    </source>
</evidence>
<dbReference type="RefSeq" id="WP_060635698.1">
    <property type="nucleotide sequence ID" value="NZ_CBXV010000008.1"/>
</dbReference>
<dbReference type="Proteomes" id="UP000031518">
    <property type="component" value="Unassembled WGS sequence"/>
</dbReference>
<accession>A0A0B6WZS5</accession>
<feature type="binding site" evidence="10">
    <location>
        <position position="124"/>
    </location>
    <ligand>
        <name>(6S)-5-formyl-5,6,7,8-tetrahydrofolate</name>
        <dbReference type="ChEBI" id="CHEBI:57457"/>
    </ligand>
</feature>
<feature type="binding site" evidence="10">
    <location>
        <position position="234"/>
    </location>
    <ligand>
        <name>Mg(2+)</name>
        <dbReference type="ChEBI" id="CHEBI:18420"/>
    </ligand>
</feature>
<dbReference type="Gene3D" id="3.30.1360.120">
    <property type="entry name" value="Probable tRNA modification gtpase trme, domain 1"/>
    <property type="match status" value="1"/>
</dbReference>
<keyword evidence="6 10" id="KW-0378">Hydrolase</keyword>
<dbReference type="Pfam" id="PF10396">
    <property type="entry name" value="TrmE_N"/>
    <property type="match status" value="1"/>
</dbReference>
<dbReference type="CDD" id="cd14858">
    <property type="entry name" value="TrmE_N"/>
    <property type="match status" value="1"/>
</dbReference>
<dbReference type="PANTHER" id="PTHR42714">
    <property type="entry name" value="TRNA MODIFICATION GTPASE GTPBP3"/>
    <property type="match status" value="1"/>
</dbReference>
<dbReference type="InterPro" id="IPR031168">
    <property type="entry name" value="G_TrmE"/>
</dbReference>
<feature type="binding site" evidence="10">
    <location>
        <position position="24"/>
    </location>
    <ligand>
        <name>(6S)-5-formyl-5,6,7,8-tetrahydrofolate</name>
        <dbReference type="ChEBI" id="CHEBI:57457"/>
    </ligand>
</feature>
<feature type="binding site" evidence="10">
    <location>
        <begin position="361"/>
        <end position="363"/>
    </location>
    <ligand>
        <name>GTP</name>
        <dbReference type="ChEBI" id="CHEBI:37565"/>
    </ligand>
</feature>
<evidence type="ECO:0000259" key="12">
    <source>
        <dbReference type="PROSITE" id="PS51709"/>
    </source>
</evidence>
<feature type="binding site" evidence="10">
    <location>
        <position position="251"/>
    </location>
    <ligand>
        <name>K(+)</name>
        <dbReference type="ChEBI" id="CHEBI:29103"/>
    </ligand>
</feature>
<dbReference type="Gene3D" id="3.40.50.300">
    <property type="entry name" value="P-loop containing nucleotide triphosphate hydrolases"/>
    <property type="match status" value="1"/>
</dbReference>
<evidence type="ECO:0000256" key="11">
    <source>
        <dbReference type="RuleBase" id="RU003313"/>
    </source>
</evidence>
<reference evidence="13 14" key="1">
    <citation type="submission" date="2013-12" db="EMBL/GenBank/DDBJ databases">
        <authorList>
            <person name="Stott M."/>
        </authorList>
    </citation>
    <scope>NUCLEOTIDE SEQUENCE [LARGE SCALE GENOMIC DNA]</scope>
    <source>
        <strain evidence="13 14">K22</strain>
    </source>
</reference>
<feature type="binding site" evidence="10">
    <location>
        <position position="249"/>
    </location>
    <ligand>
        <name>K(+)</name>
        <dbReference type="ChEBI" id="CHEBI:29103"/>
    </ligand>
</feature>
<dbReference type="SUPFAM" id="SSF116878">
    <property type="entry name" value="TrmE connector domain"/>
    <property type="match status" value="1"/>
</dbReference>
<dbReference type="InterPro" id="IPR018948">
    <property type="entry name" value="GTP-bd_TrmE_N"/>
</dbReference>
<dbReference type="PROSITE" id="PS51709">
    <property type="entry name" value="G_TRME"/>
    <property type="match status" value="1"/>
</dbReference>
<organism evidence="13 14">
    <name type="scientific">Pyrinomonas methylaliphatogenes</name>
    <dbReference type="NCBI Taxonomy" id="454194"/>
    <lineage>
        <taxon>Bacteria</taxon>
        <taxon>Pseudomonadati</taxon>
        <taxon>Acidobacteriota</taxon>
        <taxon>Blastocatellia</taxon>
        <taxon>Blastocatellales</taxon>
        <taxon>Pyrinomonadaceae</taxon>
        <taxon>Pyrinomonas</taxon>
    </lineage>
</organism>
<keyword evidence="2 10" id="KW-0963">Cytoplasm</keyword>
<comment type="cofactor">
    <cofactor evidence="10">
        <name>K(+)</name>
        <dbReference type="ChEBI" id="CHEBI:29103"/>
    </cofactor>
    <text evidence="10">Binds 1 potassium ion per subunit.</text>
</comment>
<dbReference type="InterPro" id="IPR006073">
    <property type="entry name" value="GTP-bd"/>
</dbReference>
<dbReference type="GO" id="GO:0005829">
    <property type="term" value="C:cytosol"/>
    <property type="evidence" value="ECO:0007669"/>
    <property type="project" value="TreeGrafter"/>
</dbReference>
<evidence type="ECO:0000256" key="5">
    <source>
        <dbReference type="ARBA" id="ARBA00022741"/>
    </source>
</evidence>
<keyword evidence="7 10" id="KW-0460">Magnesium</keyword>
<keyword evidence="14" id="KW-1185">Reference proteome</keyword>
<dbReference type="GO" id="GO:0002098">
    <property type="term" value="P:tRNA wobble uridine modification"/>
    <property type="evidence" value="ECO:0007669"/>
    <property type="project" value="TreeGrafter"/>
</dbReference>
<feature type="binding site" evidence="10">
    <location>
        <begin position="249"/>
        <end position="255"/>
    </location>
    <ligand>
        <name>GTP</name>
        <dbReference type="ChEBI" id="CHEBI:37565"/>
    </ligand>
</feature>
<dbReference type="Pfam" id="PF12631">
    <property type="entry name" value="MnmE_helical"/>
    <property type="match status" value="1"/>
</dbReference>
<dbReference type="InterPro" id="IPR004520">
    <property type="entry name" value="GTPase_MnmE"/>
</dbReference>
<reference evidence="13 14" key="2">
    <citation type="submission" date="2015-01" db="EMBL/GenBank/DDBJ databases">
        <title>Complete genome sequence of Pyrinomonas methylaliphatogenes type strain K22T.</title>
        <authorList>
            <person name="Lee K.C.Y."/>
            <person name="Power J.F."/>
            <person name="Dunfield P.F."/>
            <person name="Morgan X.C."/>
            <person name="Huttenhower C."/>
            <person name="Stott M.B."/>
        </authorList>
    </citation>
    <scope>NUCLEOTIDE SEQUENCE [LARGE SCALE GENOMIC DNA]</scope>
    <source>
        <strain evidence="13 14">K22</strain>
    </source>
</reference>
<dbReference type="InterPro" id="IPR027368">
    <property type="entry name" value="MnmE_dom2"/>
</dbReference>
<comment type="similarity">
    <text evidence="1 10 11">Belongs to the TRAFAC class TrmE-Era-EngA-EngB-Septin-like GTPase superfamily. TrmE GTPase family.</text>
</comment>
<evidence type="ECO:0000256" key="2">
    <source>
        <dbReference type="ARBA" id="ARBA00022490"/>
    </source>
</evidence>
<evidence type="ECO:0000313" key="13">
    <source>
        <dbReference type="EMBL" id="CDM66788.1"/>
    </source>
</evidence>
<feature type="binding site" evidence="10">
    <location>
        <position position="254"/>
    </location>
    <ligand>
        <name>K(+)</name>
        <dbReference type="ChEBI" id="CHEBI:29103"/>
    </ligand>
</feature>
<dbReference type="GO" id="GO:0030488">
    <property type="term" value="P:tRNA methylation"/>
    <property type="evidence" value="ECO:0007669"/>
    <property type="project" value="TreeGrafter"/>
</dbReference>
<dbReference type="EC" id="3.6.-.-" evidence="10"/>
<dbReference type="NCBIfam" id="TIGR00450">
    <property type="entry name" value="mnmE_trmE_thdF"/>
    <property type="match status" value="1"/>
</dbReference>
<feature type="domain" description="TrmE-type G" evidence="12">
    <location>
        <begin position="220"/>
        <end position="380"/>
    </location>
</feature>
<evidence type="ECO:0000256" key="8">
    <source>
        <dbReference type="ARBA" id="ARBA00022958"/>
    </source>
</evidence>
<keyword evidence="5 10" id="KW-0547">Nucleotide-binding</keyword>
<dbReference type="FunFam" id="3.40.50.300:FF:001376">
    <property type="entry name" value="tRNA modification GTPase MnmE"/>
    <property type="match status" value="1"/>
</dbReference>
<proteinExistence type="inferred from homology"/>
<name>A0A0B6WZS5_9BACT</name>
<dbReference type="NCBIfam" id="NF003661">
    <property type="entry name" value="PRK05291.1-3"/>
    <property type="match status" value="1"/>
</dbReference>
<dbReference type="GO" id="GO:0003924">
    <property type="term" value="F:GTPase activity"/>
    <property type="evidence" value="ECO:0007669"/>
    <property type="project" value="UniProtKB-UniRule"/>
</dbReference>
<keyword evidence="4 10" id="KW-0479">Metal-binding</keyword>
<dbReference type="Pfam" id="PF01926">
    <property type="entry name" value="MMR_HSR1"/>
    <property type="match status" value="1"/>
</dbReference>
<feature type="binding site" evidence="10">
    <location>
        <begin position="274"/>
        <end position="277"/>
    </location>
    <ligand>
        <name>GTP</name>
        <dbReference type="ChEBI" id="CHEBI:37565"/>
    </ligand>
</feature>
<comment type="subcellular location">
    <subcellularLocation>
        <location evidence="10">Cytoplasm</location>
    </subcellularLocation>
</comment>
<evidence type="ECO:0000256" key="6">
    <source>
        <dbReference type="ARBA" id="ARBA00022801"/>
    </source>
</evidence>
<sequence>MLQISDTIVAISTPPGRGGIGIVRLSGPESLSLTRKLLQKPDFQPEPNRVSLHRLYDPQTGEELDRALITYFRAPRSFTGEDVVELSCHGSPILLLQIVDILLQLGARAADPGEFTLRALANGRLNLSQAEAIRDLIDAQTTAAARQAARQLSGELSTRLQPFKDSLLEIIVPLESSLEFVEDDLPDLAIEGISARLSDLIGEIEDLAATFRTGRLLKEGLRVTLIGRPNVGKSSIFNALLKQDRAIVTELPGTTRDSLSEMLNLDGIPVLLTDTAGMREATDRIERIGIERTKRAIADADLLIVVIDGSAPLTEEDREVLSQARENRHLIAVNKSDLEGFSLERVRESGIEIDAELIAVSARTGDGLEALRDEILRSFAGSEDSSGGFLITNARHYDLLRRASESLRSAQDLIKQRASEELVLVGLYDALRYLGEITGETTPEDILDQIFSTFCIGK</sequence>
<dbReference type="NCBIfam" id="TIGR00231">
    <property type="entry name" value="small_GTP"/>
    <property type="match status" value="1"/>
</dbReference>
<feature type="binding site" evidence="10">
    <location>
        <position position="458"/>
    </location>
    <ligand>
        <name>(6S)-5-formyl-5,6,7,8-tetrahydrofolate</name>
        <dbReference type="ChEBI" id="CHEBI:57457"/>
    </ligand>
</feature>
<comment type="function">
    <text evidence="10">Exhibits a very high intrinsic GTPase hydrolysis rate. Involved in the addition of a carboxymethylaminomethyl (cmnm) group at the wobble position (U34) of certain tRNAs, forming tRNA-cmnm(5)s(2)U34.</text>
</comment>
<evidence type="ECO:0000256" key="3">
    <source>
        <dbReference type="ARBA" id="ARBA00022694"/>
    </source>
</evidence>
<dbReference type="Gene3D" id="1.20.120.430">
    <property type="entry name" value="tRNA modification GTPase MnmE domain 2"/>
    <property type="match status" value="1"/>
</dbReference>
<dbReference type="HAMAP" id="MF_00379">
    <property type="entry name" value="GTPase_MnmE"/>
    <property type="match status" value="1"/>
</dbReference>
<comment type="subunit">
    <text evidence="10">Homodimer. Heterotetramer of two MnmE and two MnmG subunits.</text>
</comment>
<gene>
    <name evidence="10" type="primary">mnmE</name>
    <name evidence="10" type="synonym">trmE</name>
    <name evidence="13" type="ORF">PYK22_02826</name>
</gene>
<feature type="binding site" evidence="10">
    <location>
        <position position="85"/>
    </location>
    <ligand>
        <name>(6S)-5-formyl-5,6,7,8-tetrahydrofolate</name>
        <dbReference type="ChEBI" id="CHEBI:57457"/>
    </ligand>
</feature>
<dbReference type="GO" id="GO:0046872">
    <property type="term" value="F:metal ion binding"/>
    <property type="evidence" value="ECO:0007669"/>
    <property type="project" value="UniProtKB-KW"/>
</dbReference>
<comment type="caution">
    <text evidence="10">Lacks conserved residue(s) required for the propagation of feature annotation.</text>
</comment>
<dbReference type="InterPro" id="IPR005225">
    <property type="entry name" value="Small_GTP-bd"/>
</dbReference>
<dbReference type="AlphaFoldDB" id="A0A0B6WZS5"/>
<keyword evidence="8 10" id="KW-0630">Potassium</keyword>
<dbReference type="CDD" id="cd04164">
    <property type="entry name" value="trmE"/>
    <property type="match status" value="1"/>
</dbReference>
<feature type="binding site" evidence="10">
    <location>
        <begin position="230"/>
        <end position="235"/>
    </location>
    <ligand>
        <name>GTP</name>
        <dbReference type="ChEBI" id="CHEBI:37565"/>
    </ligand>
</feature>
<evidence type="ECO:0000256" key="9">
    <source>
        <dbReference type="ARBA" id="ARBA00023134"/>
    </source>
</evidence>
<evidence type="ECO:0000256" key="4">
    <source>
        <dbReference type="ARBA" id="ARBA00022723"/>
    </source>
</evidence>
<protein>
    <recommendedName>
        <fullName evidence="10">tRNA modification GTPase MnmE</fullName>
        <ecNumber evidence="10">3.6.-.-</ecNumber>
    </recommendedName>
</protein>
<feature type="binding site" evidence="10">
    <location>
        <position position="230"/>
    </location>
    <ligand>
        <name>K(+)</name>
        <dbReference type="ChEBI" id="CHEBI:29103"/>
    </ligand>
</feature>
<dbReference type="InterPro" id="IPR025867">
    <property type="entry name" value="MnmE_helical"/>
</dbReference>
<evidence type="ECO:0000256" key="10">
    <source>
        <dbReference type="HAMAP-Rule" id="MF_00379"/>
    </source>
</evidence>
<dbReference type="SUPFAM" id="SSF52540">
    <property type="entry name" value="P-loop containing nucleoside triphosphate hydrolases"/>
    <property type="match status" value="1"/>
</dbReference>
<dbReference type="PANTHER" id="PTHR42714:SF2">
    <property type="entry name" value="TRNA MODIFICATION GTPASE GTPBP3, MITOCHONDRIAL"/>
    <property type="match status" value="1"/>
</dbReference>
<dbReference type="STRING" id="454194.PYK22_02826"/>
<keyword evidence="3 10" id="KW-0819">tRNA processing</keyword>
<dbReference type="GO" id="GO:0005525">
    <property type="term" value="F:GTP binding"/>
    <property type="evidence" value="ECO:0007669"/>
    <property type="project" value="UniProtKB-UniRule"/>
</dbReference>